<dbReference type="InterPro" id="IPR010084">
    <property type="entry name" value="FabZ"/>
</dbReference>
<evidence type="ECO:0000256" key="4">
    <source>
        <dbReference type="ARBA" id="ARBA00022516"/>
    </source>
</evidence>
<evidence type="ECO:0000256" key="8">
    <source>
        <dbReference type="ARBA" id="ARBA00025049"/>
    </source>
</evidence>
<dbReference type="Pfam" id="PF07977">
    <property type="entry name" value="FabA"/>
    <property type="match status" value="1"/>
</dbReference>
<dbReference type="Gene3D" id="3.10.129.10">
    <property type="entry name" value="Hotdog Thioesterase"/>
    <property type="match status" value="1"/>
</dbReference>
<accession>A0A382LAV5</accession>
<dbReference type="NCBIfam" id="TIGR01750">
    <property type="entry name" value="fabZ"/>
    <property type="match status" value="1"/>
</dbReference>
<evidence type="ECO:0000313" key="9">
    <source>
        <dbReference type="EMBL" id="SVC33846.1"/>
    </source>
</evidence>
<comment type="function">
    <text evidence="8">Involved in unsaturated fatty acids biosynthesis. Catalyzes the dehydration of short chain beta-hydroxyacyl-ACPs and long chain saturated and unsaturated beta-hydroxyacyl-ACPs.</text>
</comment>
<dbReference type="PANTHER" id="PTHR30272">
    <property type="entry name" value="3-HYDROXYACYL-[ACYL-CARRIER-PROTEIN] DEHYDRATASE"/>
    <property type="match status" value="1"/>
</dbReference>
<keyword evidence="7" id="KW-0456">Lyase</keyword>
<dbReference type="CDD" id="cd01288">
    <property type="entry name" value="FabZ"/>
    <property type="match status" value="1"/>
</dbReference>
<sequence length="299" mass="33346">SLGTQYTAMYSLEDDFVEQFSPSRTFCLFSEIISLINKGLIKGGSLDNAIVFLDKKIEKKEINNLKKLFNTEDEIHIGKNGILNNTKLRFVNEPVRHKVLDLIGDIALLGIPIRGHIIAARSGHAANVELVKKIKKTYAKKLILRNKQRESSEIKFDIEGLMKIIPHRYPCLLIDRITGLDPGKVVHAIKNVSINEPFFQGHFPGQPVMPGVLILEAMAQAGGFLVLNSIKNPEEKLMYFTGINQSRFKKPVTPGDQVIFEVKLGKFKMGTCIIHGIAMVDGEQVAEGEILASVVDRRS</sequence>
<keyword evidence="3" id="KW-0963">Cytoplasm</keyword>
<keyword evidence="4" id="KW-0444">Lipid biosynthesis</keyword>
<gene>
    <name evidence="9" type="ORF">METZ01_LOCUS286700</name>
</gene>
<dbReference type="GO" id="GO:0009245">
    <property type="term" value="P:lipid A biosynthetic process"/>
    <property type="evidence" value="ECO:0007669"/>
    <property type="project" value="UniProtKB-KW"/>
</dbReference>
<dbReference type="NCBIfam" id="NF000582">
    <property type="entry name" value="PRK00006.1"/>
    <property type="match status" value="1"/>
</dbReference>
<reference evidence="9" key="1">
    <citation type="submission" date="2018-05" db="EMBL/GenBank/DDBJ databases">
        <authorList>
            <person name="Lanie J.A."/>
            <person name="Ng W.-L."/>
            <person name="Kazmierczak K.M."/>
            <person name="Andrzejewski T.M."/>
            <person name="Davidsen T.M."/>
            <person name="Wayne K.J."/>
            <person name="Tettelin H."/>
            <person name="Glass J.I."/>
            <person name="Rusch D."/>
            <person name="Podicherti R."/>
            <person name="Tsui H.-C.T."/>
            <person name="Winkler M.E."/>
        </authorList>
    </citation>
    <scope>NUCLEOTIDE SEQUENCE</scope>
</reference>
<dbReference type="GO" id="GO:0005737">
    <property type="term" value="C:cytoplasm"/>
    <property type="evidence" value="ECO:0007669"/>
    <property type="project" value="UniProtKB-SubCell"/>
</dbReference>
<dbReference type="GO" id="GO:0019171">
    <property type="term" value="F:(3R)-hydroxyacyl-[acyl-carrier-protein] dehydratase activity"/>
    <property type="evidence" value="ECO:0007669"/>
    <property type="project" value="UniProtKB-EC"/>
</dbReference>
<keyword evidence="5" id="KW-0441">Lipid A biosynthesis</keyword>
<evidence type="ECO:0000256" key="3">
    <source>
        <dbReference type="ARBA" id="ARBA00022490"/>
    </source>
</evidence>
<feature type="non-terminal residue" evidence="9">
    <location>
        <position position="1"/>
    </location>
</feature>
<evidence type="ECO:0000256" key="2">
    <source>
        <dbReference type="ARBA" id="ARBA00013167"/>
    </source>
</evidence>
<dbReference type="FunFam" id="3.10.129.10:FF:000001">
    <property type="entry name" value="3-hydroxyacyl-[acyl-carrier-protein] dehydratase FabZ"/>
    <property type="match status" value="1"/>
</dbReference>
<dbReference type="InterPro" id="IPR013114">
    <property type="entry name" value="FabA_FabZ"/>
</dbReference>
<dbReference type="SUPFAM" id="SSF54211">
    <property type="entry name" value="Ribosomal protein S5 domain 2-like"/>
    <property type="match status" value="1"/>
</dbReference>
<dbReference type="InterPro" id="IPR020568">
    <property type="entry name" value="Ribosomal_Su5_D2-typ_SF"/>
</dbReference>
<dbReference type="AlphaFoldDB" id="A0A382LAV5"/>
<dbReference type="GO" id="GO:0103117">
    <property type="term" value="F:UDP-3-O-acyl-N-acetylglucosamine deacetylase activity"/>
    <property type="evidence" value="ECO:0007669"/>
    <property type="project" value="InterPro"/>
</dbReference>
<protein>
    <recommendedName>
        <fullName evidence="2">3-hydroxyacyl-[acyl-carrier-protein] dehydratase</fullName>
        <ecNumber evidence="2">4.2.1.59</ecNumber>
    </recommendedName>
</protein>
<evidence type="ECO:0000256" key="5">
    <source>
        <dbReference type="ARBA" id="ARBA00022556"/>
    </source>
</evidence>
<dbReference type="EMBL" id="UINC01085895">
    <property type="protein sequence ID" value="SVC33846.1"/>
    <property type="molecule type" value="Genomic_DNA"/>
</dbReference>
<evidence type="ECO:0000256" key="7">
    <source>
        <dbReference type="ARBA" id="ARBA00023239"/>
    </source>
</evidence>
<dbReference type="InterPro" id="IPR011334">
    <property type="entry name" value="UDP-acyl_GlcNac_deAcase_C"/>
</dbReference>
<dbReference type="HAMAP" id="MF_00406">
    <property type="entry name" value="FabZ"/>
    <property type="match status" value="1"/>
</dbReference>
<dbReference type="PANTHER" id="PTHR30272:SF1">
    <property type="entry name" value="3-HYDROXYACYL-[ACYL-CARRIER-PROTEIN] DEHYDRATASE"/>
    <property type="match status" value="1"/>
</dbReference>
<dbReference type="GO" id="GO:0016020">
    <property type="term" value="C:membrane"/>
    <property type="evidence" value="ECO:0007669"/>
    <property type="project" value="GOC"/>
</dbReference>
<dbReference type="GO" id="GO:0006633">
    <property type="term" value="P:fatty acid biosynthetic process"/>
    <property type="evidence" value="ECO:0007669"/>
    <property type="project" value="InterPro"/>
</dbReference>
<evidence type="ECO:0000256" key="1">
    <source>
        <dbReference type="ARBA" id="ARBA00004496"/>
    </source>
</evidence>
<dbReference type="Gene3D" id="3.30.1700.10">
    <property type="entry name" value="lpxc deacetylase, domain 2"/>
    <property type="match status" value="1"/>
</dbReference>
<name>A0A382LAV5_9ZZZZ</name>
<evidence type="ECO:0000256" key="6">
    <source>
        <dbReference type="ARBA" id="ARBA00023098"/>
    </source>
</evidence>
<proteinExistence type="inferred from homology"/>
<dbReference type="InterPro" id="IPR029069">
    <property type="entry name" value="HotDog_dom_sf"/>
</dbReference>
<organism evidence="9">
    <name type="scientific">marine metagenome</name>
    <dbReference type="NCBI Taxonomy" id="408172"/>
    <lineage>
        <taxon>unclassified sequences</taxon>
        <taxon>metagenomes</taxon>
        <taxon>ecological metagenomes</taxon>
    </lineage>
</organism>
<keyword evidence="6" id="KW-0443">Lipid metabolism</keyword>
<dbReference type="Pfam" id="PF03331">
    <property type="entry name" value="LpxC"/>
    <property type="match status" value="1"/>
</dbReference>
<dbReference type="InterPro" id="IPR004463">
    <property type="entry name" value="UDP-acyl_GlcNac_deAcase"/>
</dbReference>
<dbReference type="SUPFAM" id="SSF54637">
    <property type="entry name" value="Thioesterase/thiol ester dehydrase-isomerase"/>
    <property type="match status" value="1"/>
</dbReference>
<dbReference type="EC" id="4.2.1.59" evidence="2"/>
<comment type="subcellular location">
    <subcellularLocation>
        <location evidence="1">Cytoplasm</location>
    </subcellularLocation>
</comment>